<evidence type="ECO:0000256" key="4">
    <source>
        <dbReference type="ARBA" id="ARBA00022982"/>
    </source>
</evidence>
<feature type="domain" description="4Fe-4S ferredoxin-type" evidence="8">
    <location>
        <begin position="257"/>
        <end position="285"/>
    </location>
</feature>
<accession>A0A317MUW6</accession>
<dbReference type="InterPro" id="IPR032879">
    <property type="entry name" value="FixG_C"/>
</dbReference>
<feature type="transmembrane region" description="Helical" evidence="7">
    <location>
        <begin position="186"/>
        <end position="206"/>
    </location>
</feature>
<comment type="caution">
    <text evidence="9">The sequence shown here is derived from an EMBL/GenBank/DDBJ whole genome shotgun (WGS) entry which is preliminary data.</text>
</comment>
<dbReference type="InterPro" id="IPR017896">
    <property type="entry name" value="4Fe4S_Fe-S-bd"/>
</dbReference>
<dbReference type="PANTHER" id="PTHR30176">
    <property type="entry name" value="FERREDOXIN-TYPE PROTEIN NAPH"/>
    <property type="match status" value="1"/>
</dbReference>
<keyword evidence="4" id="KW-0249">Electron transport</keyword>
<dbReference type="SUPFAM" id="SSF54862">
    <property type="entry name" value="4Fe-4S ferredoxins"/>
    <property type="match status" value="1"/>
</dbReference>
<protein>
    <submittedName>
        <fullName evidence="9">Cytochrome c oxidase accessory protein FixG</fullName>
    </submittedName>
</protein>
<dbReference type="InterPro" id="IPR051684">
    <property type="entry name" value="Electron_Trans/Redox"/>
</dbReference>
<dbReference type="InterPro" id="IPR013783">
    <property type="entry name" value="Ig-like_fold"/>
</dbReference>
<evidence type="ECO:0000256" key="3">
    <source>
        <dbReference type="ARBA" id="ARBA00022723"/>
    </source>
</evidence>
<dbReference type="Gene3D" id="1.10.1060.10">
    <property type="entry name" value="Alpha-helical ferredoxin"/>
    <property type="match status" value="1"/>
</dbReference>
<evidence type="ECO:0000256" key="1">
    <source>
        <dbReference type="ARBA" id="ARBA00022448"/>
    </source>
</evidence>
<organism evidence="9 10">
    <name type="scientific">Plasticicumulans acidivorans</name>
    <dbReference type="NCBI Taxonomy" id="886464"/>
    <lineage>
        <taxon>Bacteria</taxon>
        <taxon>Pseudomonadati</taxon>
        <taxon>Pseudomonadota</taxon>
        <taxon>Gammaproteobacteria</taxon>
        <taxon>Candidatus Competibacteraceae</taxon>
        <taxon>Plasticicumulans</taxon>
    </lineage>
</organism>
<dbReference type="PROSITE" id="PS51379">
    <property type="entry name" value="4FE4S_FER_2"/>
    <property type="match status" value="1"/>
</dbReference>
<feature type="transmembrane region" description="Helical" evidence="7">
    <location>
        <begin position="335"/>
        <end position="353"/>
    </location>
</feature>
<dbReference type="GO" id="GO:0051539">
    <property type="term" value="F:4 iron, 4 sulfur cluster binding"/>
    <property type="evidence" value="ECO:0007669"/>
    <property type="project" value="UniProtKB-KW"/>
</dbReference>
<dbReference type="InterPro" id="IPR017900">
    <property type="entry name" value="4Fe4S_Fe_S_CS"/>
</dbReference>
<dbReference type="InterPro" id="IPR014116">
    <property type="entry name" value="Cyt_c_oxidase_cbb3_FixG"/>
</dbReference>
<keyword evidence="3" id="KW-0479">Metal-binding</keyword>
<dbReference type="PANTHER" id="PTHR30176:SF3">
    <property type="entry name" value="FERREDOXIN-TYPE PROTEIN NAPH"/>
    <property type="match status" value="1"/>
</dbReference>
<dbReference type="OrthoDB" id="9811700at2"/>
<keyword evidence="10" id="KW-1185">Reference proteome</keyword>
<dbReference type="NCBIfam" id="TIGR02745">
    <property type="entry name" value="ccoG_rdxA_fixG"/>
    <property type="match status" value="1"/>
</dbReference>
<feature type="transmembrane region" description="Helical" evidence="7">
    <location>
        <begin position="78"/>
        <end position="99"/>
    </location>
</feature>
<dbReference type="GO" id="GO:0046872">
    <property type="term" value="F:metal ion binding"/>
    <property type="evidence" value="ECO:0007669"/>
    <property type="project" value="UniProtKB-KW"/>
</dbReference>
<dbReference type="Pfam" id="PF11614">
    <property type="entry name" value="FixG_C"/>
    <property type="match status" value="1"/>
</dbReference>
<dbReference type="EMBL" id="QGTJ01000005">
    <property type="protein sequence ID" value="PWV61708.1"/>
    <property type="molecule type" value="Genomic_DNA"/>
</dbReference>
<keyword evidence="2" id="KW-0004">4Fe-4S</keyword>
<evidence type="ECO:0000256" key="7">
    <source>
        <dbReference type="SAM" id="Phobius"/>
    </source>
</evidence>
<evidence type="ECO:0000313" key="10">
    <source>
        <dbReference type="Proteomes" id="UP000246569"/>
    </source>
</evidence>
<evidence type="ECO:0000256" key="5">
    <source>
        <dbReference type="ARBA" id="ARBA00023004"/>
    </source>
</evidence>
<proteinExistence type="predicted"/>
<dbReference type="Proteomes" id="UP000246569">
    <property type="component" value="Unassembled WGS sequence"/>
</dbReference>
<evidence type="ECO:0000256" key="6">
    <source>
        <dbReference type="ARBA" id="ARBA00023014"/>
    </source>
</evidence>
<keyword evidence="5" id="KW-0408">Iron</keyword>
<reference evidence="9 10" key="1">
    <citation type="submission" date="2018-05" db="EMBL/GenBank/DDBJ databases">
        <title>Genomic Encyclopedia of Type Strains, Phase IV (KMG-IV): sequencing the most valuable type-strain genomes for metagenomic binning, comparative biology and taxonomic classification.</title>
        <authorList>
            <person name="Goeker M."/>
        </authorList>
    </citation>
    <scope>NUCLEOTIDE SEQUENCE [LARGE SCALE GENOMIC DNA]</scope>
    <source>
        <strain evidence="9 10">DSM 23606</strain>
    </source>
</reference>
<sequence length="468" mass="52487">MTEAESHLYAKRIPIHPRSVKGRFRNLRYAVLALAYGVYFLLPWVRWSRPTGVNQAVLFDIPGRRFYLFDLVVQAQDIFWLAGLLVIAALLLFFVTGLAGRVWCGYFCFQTLWTDVFILIEQWVQGERPARIRLAKQSWDAEKRRKMLATWGLWLLTAFLTGLTFTLYWADAPSLVWNMLTGGAPFAAYATTGFLTLTTFVMAGLAREQVCTYMCPYARFQGAMFDRDTLIISYDAARGEGDAGRAKIGKGAKTLEERQEKKLGDCVDCGYCVQVCPVGIDIRRGLQYQCISCALCIDACDSIMDNLGWRRGLIRYTSDNALAGKSTRLLKPKTLGYGVILTAAVSLLAWSVGTRSLLDASAELVRQPLFVQLSDGRIQNSYEIKLNSKVAQPGKVRIEIAGLPGAELDVDGHNLIPLAAEQRLRVRAKIKLQPDGNLARREFEFVFTPVEGFGTDVIRRPAAFYLKE</sequence>
<evidence type="ECO:0000259" key="8">
    <source>
        <dbReference type="PROSITE" id="PS51379"/>
    </source>
</evidence>
<keyword evidence="1" id="KW-0813">Transport</keyword>
<dbReference type="Gene3D" id="2.60.40.10">
    <property type="entry name" value="Immunoglobulins"/>
    <property type="match status" value="1"/>
</dbReference>
<dbReference type="RefSeq" id="WP_110018492.1">
    <property type="nucleotide sequence ID" value="NZ_QGTJ01000005.1"/>
</dbReference>
<dbReference type="Pfam" id="PF12801">
    <property type="entry name" value="Fer4_5"/>
    <property type="match status" value="1"/>
</dbReference>
<evidence type="ECO:0000313" key="9">
    <source>
        <dbReference type="EMBL" id="PWV61708.1"/>
    </source>
</evidence>
<gene>
    <name evidence="9" type="ORF">C7443_105136</name>
</gene>
<keyword evidence="7" id="KW-0812">Transmembrane</keyword>
<dbReference type="AlphaFoldDB" id="A0A317MUW6"/>
<dbReference type="InterPro" id="IPR009051">
    <property type="entry name" value="Helical_ferredxn"/>
</dbReference>
<dbReference type="GO" id="GO:0005886">
    <property type="term" value="C:plasma membrane"/>
    <property type="evidence" value="ECO:0007669"/>
    <property type="project" value="TreeGrafter"/>
</dbReference>
<feature type="transmembrane region" description="Helical" evidence="7">
    <location>
        <begin position="27"/>
        <end position="45"/>
    </location>
</feature>
<feature type="transmembrane region" description="Helical" evidence="7">
    <location>
        <begin position="148"/>
        <end position="170"/>
    </location>
</feature>
<dbReference type="Pfam" id="PF13746">
    <property type="entry name" value="Fer4_18"/>
    <property type="match status" value="1"/>
</dbReference>
<keyword evidence="7" id="KW-0472">Membrane</keyword>
<name>A0A317MUW6_9GAMM</name>
<dbReference type="PROSITE" id="PS00198">
    <property type="entry name" value="4FE4S_FER_1"/>
    <property type="match status" value="1"/>
</dbReference>
<evidence type="ECO:0000256" key="2">
    <source>
        <dbReference type="ARBA" id="ARBA00022485"/>
    </source>
</evidence>
<keyword evidence="7" id="KW-1133">Transmembrane helix</keyword>
<keyword evidence="6" id="KW-0411">Iron-sulfur</keyword>